<evidence type="ECO:0000256" key="1">
    <source>
        <dbReference type="SAM" id="MobiDB-lite"/>
    </source>
</evidence>
<reference evidence="3" key="1">
    <citation type="submission" date="2022-11" db="UniProtKB">
        <authorList>
            <consortium name="WormBaseParasite"/>
        </authorList>
    </citation>
    <scope>IDENTIFICATION</scope>
</reference>
<accession>A0A915IU15</accession>
<evidence type="ECO:0000313" key="3">
    <source>
        <dbReference type="WBParaSite" id="nRc.2.0.1.t17341-RA"/>
    </source>
</evidence>
<sequence length="99" mass="10640">MLPVSDVPKVVHILTPLATSGATPGEEELAGYKSALPQEPKTAGYNPDMPNHRVNGHQSNAQPSSSVHADGVGYLKQEMARLTAYIGKLMVQQYAPDRN</sequence>
<proteinExistence type="predicted"/>
<keyword evidence="2" id="KW-1185">Reference proteome</keyword>
<dbReference type="AlphaFoldDB" id="A0A915IU15"/>
<evidence type="ECO:0000313" key="2">
    <source>
        <dbReference type="Proteomes" id="UP000887565"/>
    </source>
</evidence>
<dbReference type="WBParaSite" id="nRc.2.0.1.t17341-RA">
    <property type="protein sequence ID" value="nRc.2.0.1.t17341-RA"/>
    <property type="gene ID" value="nRc.2.0.1.g17341"/>
</dbReference>
<feature type="compositionally biased region" description="Polar residues" evidence="1">
    <location>
        <begin position="56"/>
        <end position="67"/>
    </location>
</feature>
<protein>
    <submittedName>
        <fullName evidence="3">Uncharacterized protein</fullName>
    </submittedName>
</protein>
<name>A0A915IU15_ROMCU</name>
<feature type="region of interest" description="Disordered" evidence="1">
    <location>
        <begin position="37"/>
        <end position="68"/>
    </location>
</feature>
<organism evidence="2 3">
    <name type="scientific">Romanomermis culicivorax</name>
    <name type="common">Nematode worm</name>
    <dbReference type="NCBI Taxonomy" id="13658"/>
    <lineage>
        <taxon>Eukaryota</taxon>
        <taxon>Metazoa</taxon>
        <taxon>Ecdysozoa</taxon>
        <taxon>Nematoda</taxon>
        <taxon>Enoplea</taxon>
        <taxon>Dorylaimia</taxon>
        <taxon>Mermithida</taxon>
        <taxon>Mermithoidea</taxon>
        <taxon>Mermithidae</taxon>
        <taxon>Romanomermis</taxon>
    </lineage>
</organism>
<dbReference type="Proteomes" id="UP000887565">
    <property type="component" value="Unplaced"/>
</dbReference>